<feature type="transmembrane region" description="Helical" evidence="6">
    <location>
        <begin position="291"/>
        <end position="315"/>
    </location>
</feature>
<feature type="transmembrane region" description="Helical" evidence="6">
    <location>
        <begin position="391"/>
        <end position="411"/>
    </location>
</feature>
<dbReference type="InterPro" id="IPR025016">
    <property type="entry name" value="DUF3955"/>
</dbReference>
<feature type="transmembrane region" description="Helical" evidence="6">
    <location>
        <begin position="99"/>
        <end position="118"/>
    </location>
</feature>
<comment type="subcellular location">
    <subcellularLocation>
        <location evidence="1">Membrane</location>
        <topology evidence="1">Multi-pass membrane protein</topology>
    </subcellularLocation>
</comment>
<feature type="compositionally biased region" description="Low complexity" evidence="5">
    <location>
        <begin position="1"/>
        <end position="20"/>
    </location>
</feature>
<dbReference type="PANTHER" id="PTHR23051">
    <property type="entry name" value="SOLUTE CARRIER FAMILY 35, MEMBER F5"/>
    <property type="match status" value="1"/>
</dbReference>
<evidence type="ECO:0000259" key="8">
    <source>
        <dbReference type="Pfam" id="PF13127"/>
    </source>
</evidence>
<keyword evidence="4 6" id="KW-0472">Membrane</keyword>
<feature type="transmembrane region" description="Helical" evidence="6">
    <location>
        <begin position="63"/>
        <end position="87"/>
    </location>
</feature>
<organism evidence="9 10">
    <name type="scientific">Lasallia pustulata</name>
    <dbReference type="NCBI Taxonomy" id="136370"/>
    <lineage>
        <taxon>Eukaryota</taxon>
        <taxon>Fungi</taxon>
        <taxon>Dikarya</taxon>
        <taxon>Ascomycota</taxon>
        <taxon>Pezizomycotina</taxon>
        <taxon>Lecanoromycetes</taxon>
        <taxon>OSLEUM clade</taxon>
        <taxon>Umbilicariomycetidae</taxon>
        <taxon>Umbilicariales</taxon>
        <taxon>Umbilicariaceae</taxon>
        <taxon>Lasallia</taxon>
    </lineage>
</organism>
<feature type="compositionally biased region" description="Low complexity" evidence="5">
    <location>
        <begin position="34"/>
        <end position="45"/>
    </location>
</feature>
<dbReference type="AlphaFoldDB" id="A0A1W5D5A6"/>
<dbReference type="InterPro" id="IPR000620">
    <property type="entry name" value="EamA_dom"/>
</dbReference>
<dbReference type="Pfam" id="PF00892">
    <property type="entry name" value="EamA"/>
    <property type="match status" value="1"/>
</dbReference>
<dbReference type="PANTHER" id="PTHR23051:SF0">
    <property type="entry name" value="SOLUTE CARRIER FAMILY 35 MEMBER F5"/>
    <property type="match status" value="1"/>
</dbReference>
<evidence type="ECO:0000256" key="2">
    <source>
        <dbReference type="ARBA" id="ARBA00022692"/>
    </source>
</evidence>
<sequence>MSATVTPVPPAAADRAAVPAFEGDPIAPDELRRSTSSPSSADTLSGPGRPVQPSLLGLARRTLGISLLLVTVILWTASNFLASTIFADNTYSKPYFVTYINTSFFSVSLVVILIRRLYATNGSINRVWRGSNESSSYTPITSEEEPAYLKPDGHDEFLRGRNSGSGRGLFGGQVAGSEASEPAHRDGTEAALDVRETAKLSLEFCMLWFAANYFAAACLHFTSVASATILTSTSSIWTLLFGAMIGGERFTLKKLLGVLASLAGVILISSVDLSGSNDKNRGSFPHKSQGQIAIGDAFALGSAVFYGVYTILMKIRMGDEARVNMPLFFGFVGVFNVLMLWPGFFVLHFMGVETFELPPTKRILAIVLLNSVTSLISDFCWAYAMLLTSPLVVTVGLSLTIPLSIIGQMILNSQNSSLAYWFGAAVVFSSFIFITYESNEEDEDTRR</sequence>
<feature type="transmembrane region" description="Helical" evidence="6">
    <location>
        <begin position="229"/>
        <end position="247"/>
    </location>
</feature>
<evidence type="ECO:0000259" key="7">
    <source>
        <dbReference type="Pfam" id="PF00892"/>
    </source>
</evidence>
<evidence type="ECO:0000256" key="5">
    <source>
        <dbReference type="SAM" id="MobiDB-lite"/>
    </source>
</evidence>
<evidence type="ECO:0000256" key="3">
    <source>
        <dbReference type="ARBA" id="ARBA00022989"/>
    </source>
</evidence>
<evidence type="ECO:0000256" key="4">
    <source>
        <dbReference type="ARBA" id="ARBA00023136"/>
    </source>
</evidence>
<feature type="domain" description="DUF3955" evidence="8">
    <location>
        <begin position="62"/>
        <end position="115"/>
    </location>
</feature>
<dbReference type="Pfam" id="PF13127">
    <property type="entry name" value="DUF3955"/>
    <property type="match status" value="1"/>
</dbReference>
<dbReference type="InterPro" id="IPR037185">
    <property type="entry name" value="EmrE-like"/>
</dbReference>
<dbReference type="EMBL" id="FWEW01002370">
    <property type="protein sequence ID" value="SLM38303.1"/>
    <property type="molecule type" value="Genomic_DNA"/>
</dbReference>
<protein>
    <submittedName>
        <fullName evidence="9">Vacuolar membrane protein</fullName>
    </submittedName>
</protein>
<feature type="transmembrane region" description="Helical" evidence="6">
    <location>
        <begin position="327"/>
        <end position="351"/>
    </location>
</feature>
<proteinExistence type="predicted"/>
<feature type="region of interest" description="Disordered" evidence="5">
    <location>
        <begin position="1"/>
        <end position="48"/>
    </location>
</feature>
<name>A0A1W5D5A6_9LECA</name>
<keyword evidence="2 6" id="KW-0812">Transmembrane</keyword>
<feature type="transmembrane region" description="Helical" evidence="6">
    <location>
        <begin position="204"/>
        <end position="223"/>
    </location>
</feature>
<evidence type="ECO:0000313" key="9">
    <source>
        <dbReference type="EMBL" id="SLM38303.1"/>
    </source>
</evidence>
<evidence type="ECO:0000313" key="10">
    <source>
        <dbReference type="Proteomes" id="UP000192927"/>
    </source>
</evidence>
<evidence type="ECO:0000256" key="1">
    <source>
        <dbReference type="ARBA" id="ARBA00004141"/>
    </source>
</evidence>
<dbReference type="SUPFAM" id="SSF103481">
    <property type="entry name" value="Multidrug resistance efflux transporter EmrE"/>
    <property type="match status" value="2"/>
</dbReference>
<dbReference type="Proteomes" id="UP000192927">
    <property type="component" value="Unassembled WGS sequence"/>
</dbReference>
<evidence type="ECO:0000256" key="6">
    <source>
        <dbReference type="SAM" id="Phobius"/>
    </source>
</evidence>
<accession>A0A1W5D5A6</accession>
<feature type="domain" description="EamA" evidence="7">
    <location>
        <begin position="209"/>
        <end position="269"/>
    </location>
</feature>
<keyword evidence="10" id="KW-1185">Reference proteome</keyword>
<feature type="transmembrane region" description="Helical" evidence="6">
    <location>
        <begin position="363"/>
        <end position="384"/>
    </location>
</feature>
<feature type="transmembrane region" description="Helical" evidence="6">
    <location>
        <begin position="254"/>
        <end position="271"/>
    </location>
</feature>
<dbReference type="GO" id="GO:0000329">
    <property type="term" value="C:fungal-type vacuole membrane"/>
    <property type="evidence" value="ECO:0007669"/>
    <property type="project" value="TreeGrafter"/>
</dbReference>
<reference evidence="10" key="1">
    <citation type="submission" date="2017-03" db="EMBL/GenBank/DDBJ databases">
        <authorList>
            <person name="Sharma R."/>
            <person name="Thines M."/>
        </authorList>
    </citation>
    <scope>NUCLEOTIDE SEQUENCE [LARGE SCALE GENOMIC DNA]</scope>
</reference>
<keyword evidence="3 6" id="KW-1133">Transmembrane helix</keyword>
<feature type="transmembrane region" description="Helical" evidence="6">
    <location>
        <begin position="417"/>
        <end position="436"/>
    </location>
</feature>